<protein>
    <submittedName>
        <fullName evidence="1">Uncharacterized protein</fullName>
    </submittedName>
</protein>
<dbReference type="OrthoDB" id="378588at2157"/>
<dbReference type="GeneID" id="59454409"/>
<dbReference type="KEGG" id="tcs:IMZ38_03285"/>
<evidence type="ECO:0000313" key="1">
    <source>
        <dbReference type="EMBL" id="QOR94942.1"/>
    </source>
</evidence>
<sequence>MKHTRSRDPFLTISSKIGVEEASILRLGEPVEGEVAWKIRDLLVRKHDYQVLYENEEVEEDECYSFAILIESRYLFYLIKTNDKSVAYLKEYVEKEWERIENILEDNVTRCGLEKQGV</sequence>
<dbReference type="EMBL" id="CP063144">
    <property type="protein sequence ID" value="QOR94942.1"/>
    <property type="molecule type" value="Genomic_DNA"/>
</dbReference>
<dbReference type="RefSeq" id="WP_193436738.1">
    <property type="nucleotide sequence ID" value="NZ_CP063144.1"/>
</dbReference>
<reference evidence="1 2" key="1">
    <citation type="submission" date="2020-10" db="EMBL/GenBank/DDBJ databases">
        <title>Complete genome sequence of Thermosphaera aggregans strain 3507.</title>
        <authorList>
            <person name="Zayulina K.S."/>
            <person name="Elcheninov A.G."/>
            <person name="Toshchakov S.V."/>
            <person name="Kublanov I.V."/>
            <person name="Kochetkova T.V."/>
        </authorList>
    </citation>
    <scope>NUCLEOTIDE SEQUENCE [LARGE SCALE GENOMIC DNA]</scope>
    <source>
        <strain evidence="1 2">3507</strain>
    </source>
</reference>
<name>A0A7M1UU93_9CREN</name>
<proteinExistence type="predicted"/>
<keyword evidence="2" id="KW-1185">Reference proteome</keyword>
<organism evidence="1 2">
    <name type="scientific">Thermosphaera chiliense</name>
    <dbReference type="NCBI Taxonomy" id="3402707"/>
    <lineage>
        <taxon>Archaea</taxon>
        <taxon>Thermoproteota</taxon>
        <taxon>Thermoprotei</taxon>
        <taxon>Desulfurococcales</taxon>
        <taxon>Desulfurococcaceae</taxon>
        <taxon>Thermosphaera</taxon>
    </lineage>
</organism>
<evidence type="ECO:0000313" key="2">
    <source>
        <dbReference type="Proteomes" id="UP000593766"/>
    </source>
</evidence>
<dbReference type="Proteomes" id="UP000593766">
    <property type="component" value="Chromosome"/>
</dbReference>
<dbReference type="AlphaFoldDB" id="A0A7M1UU93"/>
<accession>A0A7M1UU93</accession>
<gene>
    <name evidence="1" type="ORF">IMZ38_03285</name>
</gene>